<comment type="caution">
    <text evidence="5">The sequence shown here is derived from an EMBL/GenBank/DDBJ whole genome shotgun (WGS) entry which is preliminary data.</text>
</comment>
<dbReference type="PANTHER" id="PTHR10742">
    <property type="entry name" value="FLAVIN MONOAMINE OXIDASE"/>
    <property type="match status" value="1"/>
</dbReference>
<keyword evidence="2" id="KW-0560">Oxidoreductase</keyword>
<comment type="cofactor">
    <cofactor evidence="1">
        <name>FAD</name>
        <dbReference type="ChEBI" id="CHEBI:57692"/>
    </cofactor>
</comment>
<dbReference type="PANTHER" id="PTHR10742:SF410">
    <property type="entry name" value="LYSINE-SPECIFIC HISTONE DEMETHYLASE 2"/>
    <property type="match status" value="1"/>
</dbReference>
<dbReference type="EMBL" id="BCSY01000029">
    <property type="protein sequence ID" value="GAS94110.1"/>
    <property type="molecule type" value="Genomic_DNA"/>
</dbReference>
<dbReference type="GO" id="GO:0016491">
    <property type="term" value="F:oxidoreductase activity"/>
    <property type="evidence" value="ECO:0007669"/>
    <property type="project" value="UniProtKB-KW"/>
</dbReference>
<dbReference type="InterPro" id="IPR001613">
    <property type="entry name" value="Flavin_amine_oxidase"/>
</dbReference>
<evidence type="ECO:0000259" key="4">
    <source>
        <dbReference type="Pfam" id="PF01593"/>
    </source>
</evidence>
<reference evidence="6" key="1">
    <citation type="journal article" date="2016" name="Genome Announc.">
        <title>Draft Genome Sequences of Five Rapidly Growing Mycobacterium Species, M. thermoresistibile, M. fortuitum subsp. acetamidolyticum, M. canariasense, M. brisbanense, and M. novocastrense.</title>
        <authorList>
            <person name="Katahira K."/>
            <person name="Ogura Y."/>
            <person name="Gotoh Y."/>
            <person name="Hayashi T."/>
        </authorList>
    </citation>
    <scope>NUCLEOTIDE SEQUENCE [LARGE SCALE GENOMIC DNA]</scope>
    <source>
        <strain evidence="6">JCM15298</strain>
    </source>
</reference>
<dbReference type="InterPro" id="IPR036188">
    <property type="entry name" value="FAD/NAD-bd_sf"/>
</dbReference>
<dbReference type="AlphaFoldDB" id="A0A117I923"/>
<dbReference type="InterPro" id="IPR002937">
    <property type="entry name" value="Amino_oxidase"/>
</dbReference>
<gene>
    <name evidence="5" type="ORF">RMCC_1076</name>
</gene>
<dbReference type="InterPro" id="IPR050281">
    <property type="entry name" value="Flavin_monoamine_oxidase"/>
</dbReference>
<keyword evidence="6" id="KW-1185">Reference proteome</keyword>
<name>A0A117I923_MYCCR</name>
<feature type="binding site" evidence="3">
    <location>
        <begin position="33"/>
        <end position="34"/>
    </location>
    <ligand>
        <name>FAD</name>
        <dbReference type="ChEBI" id="CHEBI:57692"/>
    </ligand>
</feature>
<feature type="binding site" evidence="3">
    <location>
        <position position="178"/>
    </location>
    <ligand>
        <name>substrate</name>
    </ligand>
</feature>
<evidence type="ECO:0000256" key="1">
    <source>
        <dbReference type="ARBA" id="ARBA00001974"/>
    </source>
</evidence>
<dbReference type="RefSeq" id="WP_062655460.1">
    <property type="nucleotide sequence ID" value="NZ_BCSY01000029.1"/>
</dbReference>
<protein>
    <recommendedName>
        <fullName evidence="4">Amine oxidase domain-containing protein</fullName>
    </recommendedName>
</protein>
<dbReference type="SUPFAM" id="SSF51905">
    <property type="entry name" value="FAD/NAD(P)-binding domain"/>
    <property type="match status" value="1"/>
</dbReference>
<dbReference type="SUPFAM" id="SSF54373">
    <property type="entry name" value="FAD-linked reductases, C-terminal domain"/>
    <property type="match status" value="1"/>
</dbReference>
<dbReference type="Pfam" id="PF01593">
    <property type="entry name" value="Amino_oxidase"/>
    <property type="match status" value="1"/>
</dbReference>
<organism evidence="5 6">
    <name type="scientific">Mycolicibacterium canariasense</name>
    <name type="common">Mycobacterium canariasense</name>
    <dbReference type="NCBI Taxonomy" id="228230"/>
    <lineage>
        <taxon>Bacteria</taxon>
        <taxon>Bacillati</taxon>
        <taxon>Actinomycetota</taxon>
        <taxon>Actinomycetes</taxon>
        <taxon>Mycobacteriales</taxon>
        <taxon>Mycobacteriaceae</taxon>
        <taxon>Mycolicibacterium</taxon>
    </lineage>
</organism>
<evidence type="ECO:0000256" key="2">
    <source>
        <dbReference type="ARBA" id="ARBA00023002"/>
    </source>
</evidence>
<dbReference type="PRINTS" id="PR00757">
    <property type="entry name" value="AMINEOXDASEF"/>
</dbReference>
<dbReference type="STRING" id="228230.RMCC_1076"/>
<dbReference type="OrthoDB" id="337830at2"/>
<feature type="binding site" evidence="3">
    <location>
        <position position="322"/>
    </location>
    <ligand>
        <name>substrate</name>
    </ligand>
</feature>
<sequence length="451" mass="47804">MDTFDTVVVGAGVAGLTAARLLSLAGRRVVVLEARDRIGGRLWTDRSAGFCVDLGASWIHGIEGNPLTDLAAAFGMDTVEFTVGAFQPDSRPIANYDPAFRPLDPAAARRWADDVHAADAELERIVAASSAGQSYADVAAQAVAAQGWDTDRGQRVWEFYRHRTEEQCGAHISDVAAHGLDEDAIVGDEVIFPGGYDQLAVNLAGGLDIRLDQLVRTVTWSEAGVRVETDAAAFEARNVVITVPLGVLKAGAIEFVPALPDVVAGPIERLGMGVFVKVFVQFPHRFWPDDVYAIRQQGAAGDTWHSWYDVSAVSGQPMLLTFAGGPRGREVEAMSDEQVVASVVSSLRQIYGDSVDEPVGSWVTGWGSDPLSRGSYSYVAVGATHEDHDAMATPVGGAVHLAGEATWSTDPATVNGALLSGHRAAERVLGRPIPLATLPKRQGGSVLGVES</sequence>
<dbReference type="Gene3D" id="3.50.50.60">
    <property type="entry name" value="FAD/NAD(P)-binding domain"/>
    <property type="match status" value="1"/>
</dbReference>
<accession>A0A117I923</accession>
<evidence type="ECO:0000256" key="3">
    <source>
        <dbReference type="PIRSR" id="PIRSR601613-1"/>
    </source>
</evidence>
<reference evidence="6" key="2">
    <citation type="submission" date="2016-02" db="EMBL/GenBank/DDBJ databases">
        <title>Draft genome sequence of five rapidly growing Mycobacterium species.</title>
        <authorList>
            <person name="Katahira K."/>
            <person name="Gotou Y."/>
            <person name="Iida K."/>
            <person name="Ogura Y."/>
            <person name="Hayashi T."/>
        </authorList>
    </citation>
    <scope>NUCLEOTIDE SEQUENCE [LARGE SCALE GENOMIC DNA]</scope>
    <source>
        <strain evidence="6">JCM15298</strain>
    </source>
</reference>
<proteinExistence type="predicted"/>
<evidence type="ECO:0000313" key="6">
    <source>
        <dbReference type="Proteomes" id="UP000069443"/>
    </source>
</evidence>
<feature type="domain" description="Amine oxidase" evidence="4">
    <location>
        <begin position="13"/>
        <end position="429"/>
    </location>
</feature>
<dbReference type="Gene3D" id="3.90.660.10">
    <property type="match status" value="1"/>
</dbReference>
<dbReference type="Proteomes" id="UP000069443">
    <property type="component" value="Unassembled WGS sequence"/>
</dbReference>
<evidence type="ECO:0000313" key="5">
    <source>
        <dbReference type="EMBL" id="GAS94110.1"/>
    </source>
</evidence>
<feature type="binding site" evidence="3">
    <location>
        <position position="215"/>
    </location>
    <ligand>
        <name>FAD</name>
        <dbReference type="ChEBI" id="CHEBI:57692"/>
    </ligand>
</feature>